<sequence>MTTLTSLIQALQQKAGGPNSPSAQPLSDAQYSDGFDSISQGAGWSTYHNFIIPQLEQVLMPLLRSRDRISILEVGPGPKSVLGCLPGSQRQKITRYTAFESNELFAMRLESWLGQVPQSSSPLPALETSPLIHRSPFLLDSDTTRSTALKEEQEEKFDLILFCHSMYGMRPQRSIEDEDKTLDNFAAFVTGFSIQDGTTMSQAIQSEWRQVCRDLGRHDNMTHQGKLMYNTPEVMKAFTKHAVALPELIERVPTGGGSALGEGLRHQPAAIVRPTEIQHIQECVRWAVKQSVGLTILYGGHGRQGVSPGVVALDMSAFDQVEIIAPEEETHQDPGYLGDFGSVVIAGAGCTTGDIINNTMKSGLTVPLGLRNRDGAGQWLQGGIGPLARQYGLSCDAIIGAVLVPVDSPGEVRYIGHVPSQHRPAGAVRPDNEADLLWAIKGSGTNVGIVLRLTFRAYAAPGCSIRNWTVPLGKIPEEAASMLREFDVATKALPWNSSADAHVCGDVDKPHLSVTMYEVFTIAEIDADKPSSMHQLLGPENGLRILDGVGLLSSEAYMSDIRSGHRLAAKTSAFERCMFLSYIMSPNIARALLTAVETRPSQDCYLHLLQGGGAVRNAGANTTAFGCRDWHFACVVTGAWPRHQNGTETARAAVRWVYRVVEELLPLSTGAHGASLGPDLRDAALATRAFGPNRPRLARLKRAMDPHNVLAHTCPLLNKAPREPKLIVLVTGQHGADTDHCAGLWACVFNRKRNLKAHVARISDAMMRGYADASGTDLNRLLHDRACQEQHRLALSEFFETQVRKHPQLRENHFMNTVYEAANLEVDVLLITGMEDEAPVAALSHLVSGSRVVEVRVQANRESQEMRRAEPNHGRPTFVFDSDTTGEYKMRIEPFALGGDWAKVDTIVAREPGGSVIAAALAGRVGVPLVLFREEGKQPSPTVSVDKPPPLYPSSAPPAVSASAESSDNDNIARMEKNKSNLGRIEMGRDAVARGASVLVVHNVLASGRCLCAVLELLTREAGIDQAGVSVLVVAEVPARRGRELLRQRGFGGVRVQSLLVLGDS</sequence>
<evidence type="ECO:0000256" key="2">
    <source>
        <dbReference type="ARBA" id="ARBA00022630"/>
    </source>
</evidence>
<dbReference type="InterPro" id="IPR050416">
    <property type="entry name" value="FAD-linked_Oxidoreductase"/>
</dbReference>
<protein>
    <recommendedName>
        <fullName evidence="6">FAD-binding PCMH-type domain-containing protein</fullName>
    </recommendedName>
</protein>
<dbReference type="PROSITE" id="PS51387">
    <property type="entry name" value="FAD_PCMH"/>
    <property type="match status" value="1"/>
</dbReference>
<dbReference type="Gene3D" id="3.40.50.150">
    <property type="entry name" value="Vaccinia Virus protein VP39"/>
    <property type="match status" value="1"/>
</dbReference>
<dbReference type="InterPro" id="IPR016166">
    <property type="entry name" value="FAD-bd_PCMH"/>
</dbReference>
<feature type="compositionally biased region" description="Basic and acidic residues" evidence="5">
    <location>
        <begin position="862"/>
        <end position="873"/>
    </location>
</feature>
<keyword evidence="8" id="KW-1185">Reference proteome</keyword>
<name>A0ABR1TK14_9PEZI</name>
<dbReference type="EMBL" id="JAQQWM010000009">
    <property type="protein sequence ID" value="KAK8046990.1"/>
    <property type="molecule type" value="Genomic_DNA"/>
</dbReference>
<evidence type="ECO:0000256" key="5">
    <source>
        <dbReference type="SAM" id="MobiDB-lite"/>
    </source>
</evidence>
<feature type="region of interest" description="Disordered" evidence="5">
    <location>
        <begin position="937"/>
        <end position="969"/>
    </location>
</feature>
<dbReference type="InterPro" id="IPR027417">
    <property type="entry name" value="P-loop_NTPase"/>
</dbReference>
<evidence type="ECO:0000313" key="8">
    <source>
        <dbReference type="Proteomes" id="UP001446871"/>
    </source>
</evidence>
<dbReference type="InterPro" id="IPR029063">
    <property type="entry name" value="SAM-dependent_MTases_sf"/>
</dbReference>
<dbReference type="SUPFAM" id="SSF56176">
    <property type="entry name" value="FAD-binding/transporter-associated domain-like"/>
    <property type="match status" value="1"/>
</dbReference>
<dbReference type="Pfam" id="PF01565">
    <property type="entry name" value="FAD_binding_4"/>
    <property type="match status" value="1"/>
</dbReference>
<organism evidence="7 8">
    <name type="scientific">Apiospora saccharicola</name>
    <dbReference type="NCBI Taxonomy" id="335842"/>
    <lineage>
        <taxon>Eukaryota</taxon>
        <taxon>Fungi</taxon>
        <taxon>Dikarya</taxon>
        <taxon>Ascomycota</taxon>
        <taxon>Pezizomycotina</taxon>
        <taxon>Sordariomycetes</taxon>
        <taxon>Xylariomycetidae</taxon>
        <taxon>Amphisphaeriales</taxon>
        <taxon>Apiosporaceae</taxon>
        <taxon>Apiospora</taxon>
    </lineage>
</organism>
<dbReference type="Gene3D" id="3.40.50.2020">
    <property type="match status" value="1"/>
</dbReference>
<dbReference type="Proteomes" id="UP001446871">
    <property type="component" value="Unassembled WGS sequence"/>
</dbReference>
<dbReference type="InterPro" id="IPR036318">
    <property type="entry name" value="FAD-bd_PCMH-like_sf"/>
</dbReference>
<gene>
    <name evidence="7" type="ORF">PG996_015054</name>
</gene>
<keyword evidence="4" id="KW-0560">Oxidoreductase</keyword>
<evidence type="ECO:0000259" key="6">
    <source>
        <dbReference type="PROSITE" id="PS51387"/>
    </source>
</evidence>
<dbReference type="InterPro" id="IPR029057">
    <property type="entry name" value="PRTase-like"/>
</dbReference>
<dbReference type="Gene3D" id="3.40.462.20">
    <property type="match status" value="1"/>
</dbReference>
<feature type="compositionally biased region" description="Pro residues" evidence="5">
    <location>
        <begin position="947"/>
        <end position="956"/>
    </location>
</feature>
<feature type="compositionally biased region" description="Polar residues" evidence="5">
    <location>
        <begin position="19"/>
        <end position="30"/>
    </location>
</feature>
<reference evidence="7 8" key="1">
    <citation type="submission" date="2023-01" db="EMBL/GenBank/DDBJ databases">
        <title>Analysis of 21 Apiospora genomes using comparative genomics revels a genus with tremendous synthesis potential of carbohydrate active enzymes and secondary metabolites.</title>
        <authorList>
            <person name="Sorensen T."/>
        </authorList>
    </citation>
    <scope>NUCLEOTIDE SEQUENCE [LARGE SCALE GENOMIC DNA]</scope>
    <source>
        <strain evidence="7 8">CBS 83171</strain>
    </source>
</reference>
<evidence type="ECO:0000256" key="4">
    <source>
        <dbReference type="ARBA" id="ARBA00023002"/>
    </source>
</evidence>
<feature type="region of interest" description="Disordered" evidence="5">
    <location>
        <begin position="12"/>
        <end position="31"/>
    </location>
</feature>
<dbReference type="InterPro" id="IPR000836">
    <property type="entry name" value="PRTase_dom"/>
</dbReference>
<dbReference type="Pfam" id="PF04275">
    <property type="entry name" value="P-mevalo_kinase"/>
    <property type="match status" value="1"/>
</dbReference>
<feature type="domain" description="FAD-binding PCMH-type" evidence="6">
    <location>
        <begin position="264"/>
        <end position="460"/>
    </location>
</feature>
<proteinExistence type="inferred from homology"/>
<dbReference type="InterPro" id="IPR006094">
    <property type="entry name" value="Oxid_FAD_bind_N"/>
</dbReference>
<evidence type="ECO:0000256" key="3">
    <source>
        <dbReference type="ARBA" id="ARBA00022827"/>
    </source>
</evidence>
<keyword evidence="2" id="KW-0285">Flavoprotein</keyword>
<evidence type="ECO:0000256" key="1">
    <source>
        <dbReference type="ARBA" id="ARBA00005466"/>
    </source>
</evidence>
<dbReference type="CDD" id="cd06223">
    <property type="entry name" value="PRTases_typeI"/>
    <property type="match status" value="1"/>
</dbReference>
<keyword evidence="3" id="KW-0274">FAD</keyword>
<dbReference type="PANTHER" id="PTHR42973">
    <property type="entry name" value="BINDING OXIDOREDUCTASE, PUTATIVE (AFU_ORTHOLOGUE AFUA_1G17690)-RELATED"/>
    <property type="match status" value="1"/>
</dbReference>
<evidence type="ECO:0000313" key="7">
    <source>
        <dbReference type="EMBL" id="KAK8046990.1"/>
    </source>
</evidence>
<feature type="compositionally biased region" description="Low complexity" evidence="5">
    <location>
        <begin position="957"/>
        <end position="966"/>
    </location>
</feature>
<comment type="similarity">
    <text evidence="1">Belongs to the oxygen-dependent FAD-linked oxidoreductase family.</text>
</comment>
<dbReference type="InterPro" id="IPR005919">
    <property type="entry name" value="Pmev_kin_anim"/>
</dbReference>
<dbReference type="Gene3D" id="3.30.465.10">
    <property type="match status" value="1"/>
</dbReference>
<feature type="region of interest" description="Disordered" evidence="5">
    <location>
        <begin position="862"/>
        <end position="881"/>
    </location>
</feature>
<accession>A0ABR1TK14</accession>
<dbReference type="InterPro" id="IPR016169">
    <property type="entry name" value="FAD-bd_PCMH_sub2"/>
</dbReference>
<dbReference type="Pfam" id="PF00156">
    <property type="entry name" value="Pribosyltran"/>
    <property type="match status" value="1"/>
</dbReference>
<dbReference type="SUPFAM" id="SSF53271">
    <property type="entry name" value="PRTase-like"/>
    <property type="match status" value="1"/>
</dbReference>
<dbReference type="Gene3D" id="3.40.50.300">
    <property type="entry name" value="P-loop containing nucleotide triphosphate hydrolases"/>
    <property type="match status" value="1"/>
</dbReference>
<dbReference type="PANTHER" id="PTHR42973:SF25">
    <property type="entry name" value="PHOSPHOMEVALONATE KINASE"/>
    <property type="match status" value="1"/>
</dbReference>
<comment type="caution">
    <text evidence="7">The sequence shown here is derived from an EMBL/GenBank/DDBJ whole genome shotgun (WGS) entry which is preliminary data.</text>
</comment>